<dbReference type="Gene3D" id="3.30.70.260">
    <property type="match status" value="1"/>
</dbReference>
<evidence type="ECO:0000256" key="1">
    <source>
        <dbReference type="ARBA" id="ARBA00022741"/>
    </source>
</evidence>
<organism evidence="4 5">
    <name type="scientific">Phytophthora oleae</name>
    <dbReference type="NCBI Taxonomy" id="2107226"/>
    <lineage>
        <taxon>Eukaryota</taxon>
        <taxon>Sar</taxon>
        <taxon>Stramenopiles</taxon>
        <taxon>Oomycota</taxon>
        <taxon>Peronosporomycetes</taxon>
        <taxon>Peronosporales</taxon>
        <taxon>Peronosporaceae</taxon>
        <taxon>Phytophthora</taxon>
    </lineage>
</organism>
<keyword evidence="1" id="KW-0547">Nucleotide-binding</keyword>
<dbReference type="EMBL" id="JBIMZQ010000048">
    <property type="protein sequence ID" value="KAL3659278.1"/>
    <property type="molecule type" value="Genomic_DNA"/>
</dbReference>
<accession>A0ABD3EXK7</accession>
<dbReference type="Proteomes" id="UP001632037">
    <property type="component" value="Unassembled WGS sequence"/>
</dbReference>
<comment type="caution">
    <text evidence="4">The sequence shown here is derived from an EMBL/GenBank/DDBJ whole genome shotgun (WGS) entry which is preliminary data.</text>
</comment>
<dbReference type="SUPFAM" id="SSF55021">
    <property type="entry name" value="ACT-like"/>
    <property type="match status" value="1"/>
</dbReference>
<evidence type="ECO:0000313" key="4">
    <source>
        <dbReference type="EMBL" id="KAL3659278.1"/>
    </source>
</evidence>
<dbReference type="InterPro" id="IPR002912">
    <property type="entry name" value="ACT_dom"/>
</dbReference>
<dbReference type="PANTHER" id="PTHR30239">
    <property type="entry name" value="ACETOLACTATE SYNTHASE SMALL SUBUNIT"/>
    <property type="match status" value="1"/>
</dbReference>
<dbReference type="AlphaFoldDB" id="A0ABD3EXK7"/>
<dbReference type="SUPFAM" id="SSF52540">
    <property type="entry name" value="P-loop containing nucleoside triphosphate hydrolases"/>
    <property type="match status" value="1"/>
</dbReference>
<dbReference type="Gene3D" id="3.40.50.300">
    <property type="entry name" value="P-loop containing nucleotide triphosphate hydrolases"/>
    <property type="match status" value="1"/>
</dbReference>
<evidence type="ECO:0000313" key="5">
    <source>
        <dbReference type="Proteomes" id="UP001632037"/>
    </source>
</evidence>
<dbReference type="InterPro" id="IPR054480">
    <property type="entry name" value="AHAS_small-like_ACT"/>
</dbReference>
<evidence type="ECO:0000256" key="2">
    <source>
        <dbReference type="ARBA" id="ARBA00022840"/>
    </source>
</evidence>
<evidence type="ECO:0000259" key="3">
    <source>
        <dbReference type="PROSITE" id="PS51671"/>
    </source>
</evidence>
<dbReference type="PANTHER" id="PTHR30239:SF0">
    <property type="entry name" value="ACETOLACTATE SYNTHASE SMALL SUBUNIT 1, CHLOROPLASTIC"/>
    <property type="match status" value="1"/>
</dbReference>
<dbReference type="GO" id="GO:0005524">
    <property type="term" value="F:ATP binding"/>
    <property type="evidence" value="ECO:0007669"/>
    <property type="project" value="UniProtKB-KW"/>
</dbReference>
<feature type="domain" description="ACT" evidence="3">
    <location>
        <begin position="92"/>
        <end position="171"/>
    </location>
</feature>
<dbReference type="Pfam" id="PF22629">
    <property type="entry name" value="ACT_AHAS_ss"/>
    <property type="match status" value="1"/>
</dbReference>
<dbReference type="PROSITE" id="PS51671">
    <property type="entry name" value="ACT"/>
    <property type="match status" value="1"/>
</dbReference>
<keyword evidence="2" id="KW-0067">ATP-binding</keyword>
<keyword evidence="5" id="KW-1185">Reference proteome</keyword>
<dbReference type="InterPro" id="IPR045865">
    <property type="entry name" value="ACT-like_dom_sf"/>
</dbReference>
<protein>
    <recommendedName>
        <fullName evidence="3">ACT domain-containing protein</fullName>
    </recommendedName>
</protein>
<reference evidence="4 5" key="1">
    <citation type="submission" date="2024-09" db="EMBL/GenBank/DDBJ databases">
        <title>Genome sequencing and assembly of Phytophthora oleae, isolate VK10A, causative agent of rot of olive drupes.</title>
        <authorList>
            <person name="Conti Taguali S."/>
            <person name="Riolo M."/>
            <person name="La Spada F."/>
            <person name="Cacciola S.O."/>
            <person name="Dionisio G."/>
        </authorList>
    </citation>
    <scope>NUCLEOTIDE SEQUENCE [LARGE SCALE GENOMIC DNA]</scope>
    <source>
        <strain evidence="4 5">VK10A</strain>
    </source>
</reference>
<sequence>MMLTLAVKKRQNLYLSPLQSDTDVRHTTSTLRHQLQIEMLLQQARRRLAPFTSAFAHLDVSLRCLSASPSKAPPTNLKGPPKGKGDALEERIISALVVNRPGTLAQIADVFGYADQNITGLCVRSTVVPELSRVTISCFLRDRELPALKKRLRALVAVTFFHLTTVNFCVANEQLLLRSQLLLQIRRDPRRQRQLLRILHEFDAELIVPHDEQDAESDDPLAAMDDVEDFDEDGIPYSHSSAASATQFLTLADEPEKVIKLMGALTEEGFQILETQTCGPVFLDISHSTLDPESAYSFRRKVASEVENLLVVPTDNEATTADPVKTQSEVEGGSAHVSDGTASVLRQLNKNADPTVMSSEADPLDADVLTPLPPTSTFKLHTNDQGYFSPKRLRLHARIAQQLYSSAPQDLTIPKFVLLLGIPGSGKSTMLSHLDLMGQLTLQDFVNFDVDDVIALLPEFYHAVLNVGLGNEPGSRSVTDPEAAGISSKPHAKLLPGPQTRYQLCRDEARFILKKNLHSAIMSRKNVILHGSGKSFTSYASTIDQVKAAGFDVHVICLDIPLPEAYKRVDKRSRGYGRDVPRSVIDTASSLITRNFRRLASRVPNAHLFDSTGIPPRLVWSKQRSEIVTEHPDDNVQRKYGIE</sequence>
<dbReference type="InterPro" id="IPR027417">
    <property type="entry name" value="P-loop_NTPase"/>
</dbReference>
<dbReference type="InterPro" id="IPR004789">
    <property type="entry name" value="Acetalactate_synth_ssu"/>
</dbReference>
<proteinExistence type="predicted"/>
<dbReference type="Pfam" id="PF06414">
    <property type="entry name" value="Zeta_toxin"/>
    <property type="match status" value="1"/>
</dbReference>
<name>A0ABD3EXK7_9STRA</name>
<gene>
    <name evidence="4" type="ORF">V7S43_015856</name>
</gene>
<dbReference type="InterPro" id="IPR010488">
    <property type="entry name" value="Zeta_toxin_domain"/>
</dbReference>